<feature type="region of interest" description="Disordered" evidence="1">
    <location>
        <begin position="1"/>
        <end position="42"/>
    </location>
</feature>
<organism evidence="2 3">
    <name type="scientific">Aspergillus steynii IBT 23096</name>
    <dbReference type="NCBI Taxonomy" id="1392250"/>
    <lineage>
        <taxon>Eukaryota</taxon>
        <taxon>Fungi</taxon>
        <taxon>Dikarya</taxon>
        <taxon>Ascomycota</taxon>
        <taxon>Pezizomycotina</taxon>
        <taxon>Eurotiomycetes</taxon>
        <taxon>Eurotiomycetidae</taxon>
        <taxon>Eurotiales</taxon>
        <taxon>Aspergillaceae</taxon>
        <taxon>Aspergillus</taxon>
        <taxon>Aspergillus subgen. Circumdati</taxon>
    </lineage>
</organism>
<comment type="caution">
    <text evidence="2">The sequence shown here is derived from an EMBL/GenBank/DDBJ whole genome shotgun (WGS) entry which is preliminary data.</text>
</comment>
<dbReference type="GeneID" id="36556697"/>
<sequence length="620" mass="69010">MALASSDPEPPAAFAGAETEDDHAAPSKHHGRAPVHPISQLQGPFEESMLEAGKGARSEWVVELDAQSRRKDLLESAEYERLCGRKWRQRAGERYHPFWKLISQMSFGISLLTKRLAKSDVEVLRILQAHVDEMDGFLGRTTEDFLLIQVDVRTRIQYLSLPLGNLEIFDEMLNDRQFRSAMISYNEKIEFAVDRFTQAVKDALKDIQKGKAAVGALWQYLGDSATKNAPLPKNIAAVYNAMLANTEGWNVALSKLRRKGVALESALLQLGLTITEMQRRVGVASRKEVVSLMHSSSASPGGKRLRDRLFERGLSIGAPPPSIPEKPLPSDPGLQATTAMPPLPKQADPRRILRKSVPNLRAAKSSDNNYPRAKSINGFVGNANVIPSASKLGRSSSRFSKTKPTPKPEDRQNEGVKIAPTRPATAPSRTLRARSTSFEQLKAFCKYRKDQQQNVMLPQARPESRRPLTAQASARGETMKEQLLQYIKGDRVTDAWESRPQEEKIASRHSQKKGDLWSKFRTKSSHPPGTSEEQPTNLLEDDLGRQMAWLQEESEALNTYSLKPRRDVAPRLHVLSVHMGLAQDLEEGGNSRQQDDIEPPEGDTHSIITALPSVSPSVVR</sequence>
<feature type="compositionally biased region" description="Polar residues" evidence="1">
    <location>
        <begin position="393"/>
        <end position="403"/>
    </location>
</feature>
<gene>
    <name evidence="2" type="ORF">P170DRAFT_435687</name>
</gene>
<dbReference type="VEuPathDB" id="FungiDB:P170DRAFT_435687"/>
<feature type="region of interest" description="Disordered" evidence="1">
    <location>
        <begin position="495"/>
        <end position="537"/>
    </location>
</feature>
<feature type="region of interest" description="Disordered" evidence="1">
    <location>
        <begin position="456"/>
        <end position="480"/>
    </location>
</feature>
<feature type="compositionally biased region" description="Pro residues" evidence="1">
    <location>
        <begin position="318"/>
        <end position="330"/>
    </location>
</feature>
<proteinExistence type="predicted"/>
<keyword evidence="3" id="KW-1185">Reference proteome</keyword>
<feature type="region of interest" description="Disordered" evidence="1">
    <location>
        <begin position="583"/>
        <end position="620"/>
    </location>
</feature>
<dbReference type="EMBL" id="MSFO01000003">
    <property type="protein sequence ID" value="PLB50490.1"/>
    <property type="molecule type" value="Genomic_DNA"/>
</dbReference>
<protein>
    <submittedName>
        <fullName evidence="2">Uncharacterized protein</fullName>
    </submittedName>
</protein>
<feature type="region of interest" description="Disordered" evidence="1">
    <location>
        <begin position="314"/>
        <end position="351"/>
    </location>
</feature>
<evidence type="ECO:0000313" key="2">
    <source>
        <dbReference type="EMBL" id="PLB50490.1"/>
    </source>
</evidence>
<dbReference type="STRING" id="1392250.A0A2I2GC88"/>
<dbReference type="AlphaFoldDB" id="A0A2I2GC88"/>
<dbReference type="Proteomes" id="UP000234275">
    <property type="component" value="Unassembled WGS sequence"/>
</dbReference>
<dbReference type="OrthoDB" id="5389734at2759"/>
<feature type="compositionally biased region" description="Polar residues" evidence="1">
    <location>
        <begin position="525"/>
        <end position="537"/>
    </location>
</feature>
<evidence type="ECO:0000313" key="3">
    <source>
        <dbReference type="Proteomes" id="UP000234275"/>
    </source>
</evidence>
<feature type="region of interest" description="Disordered" evidence="1">
    <location>
        <begin position="388"/>
        <end position="434"/>
    </location>
</feature>
<feature type="compositionally biased region" description="Basic and acidic residues" evidence="1">
    <location>
        <begin position="495"/>
        <end position="518"/>
    </location>
</feature>
<name>A0A2I2GC88_9EURO</name>
<evidence type="ECO:0000256" key="1">
    <source>
        <dbReference type="SAM" id="MobiDB-lite"/>
    </source>
</evidence>
<accession>A0A2I2GC88</accession>
<reference evidence="2 3" key="1">
    <citation type="submission" date="2016-12" db="EMBL/GenBank/DDBJ databases">
        <title>The genomes of Aspergillus section Nigri reveals drivers in fungal speciation.</title>
        <authorList>
            <consortium name="DOE Joint Genome Institute"/>
            <person name="Vesth T.C."/>
            <person name="Nybo J."/>
            <person name="Theobald S."/>
            <person name="Brandl J."/>
            <person name="Frisvad J.C."/>
            <person name="Nielsen K.F."/>
            <person name="Lyhne E.K."/>
            <person name="Kogle M.E."/>
            <person name="Kuo A."/>
            <person name="Riley R."/>
            <person name="Clum A."/>
            <person name="Nolan M."/>
            <person name="Lipzen A."/>
            <person name="Salamov A."/>
            <person name="Henrissat B."/>
            <person name="Wiebenga A."/>
            <person name="De Vries R.P."/>
            <person name="Grigoriev I.V."/>
            <person name="Mortensen U.H."/>
            <person name="Andersen M.R."/>
            <person name="Baker S.E."/>
        </authorList>
    </citation>
    <scope>NUCLEOTIDE SEQUENCE [LARGE SCALE GENOMIC DNA]</scope>
    <source>
        <strain evidence="2 3">IBT 23096</strain>
    </source>
</reference>
<dbReference type="RefSeq" id="XP_024705792.1">
    <property type="nucleotide sequence ID" value="XM_024848998.1"/>
</dbReference>